<keyword evidence="10" id="KW-1185">Reference proteome</keyword>
<evidence type="ECO:0000256" key="4">
    <source>
        <dbReference type="ARBA" id="ARBA00022989"/>
    </source>
</evidence>
<evidence type="ECO:0000256" key="7">
    <source>
        <dbReference type="SAM" id="Phobius"/>
    </source>
</evidence>
<reference evidence="10" key="1">
    <citation type="submission" date="2009-10" db="EMBL/GenBank/DDBJ databases">
        <title>The complete chromosome of Gordonia bronchialis DSM 43247.</title>
        <authorList>
            <consortium name="US DOE Joint Genome Institute (JGI-PGF)"/>
            <person name="Lucas S."/>
            <person name="Copeland A."/>
            <person name="Lapidus A."/>
            <person name="Glavina del Rio T."/>
            <person name="Dalin E."/>
            <person name="Tice H."/>
            <person name="Bruce D."/>
            <person name="Goodwin L."/>
            <person name="Pitluck S."/>
            <person name="Kyrpides N."/>
            <person name="Mavromatis K."/>
            <person name="Ivanova N."/>
            <person name="Ovchinnikova G."/>
            <person name="Saunders E."/>
            <person name="Brettin T."/>
            <person name="Detter J.C."/>
            <person name="Han C."/>
            <person name="Larimer F."/>
            <person name="Land M."/>
            <person name="Hauser L."/>
            <person name="Markowitz V."/>
            <person name="Cheng J.-F."/>
            <person name="Hugenholtz P."/>
            <person name="Woyke T."/>
            <person name="Wu D."/>
            <person name="Jando M."/>
            <person name="Schneider S."/>
            <person name="Goeker M."/>
            <person name="Klenk H.-P."/>
            <person name="Eisen J.A."/>
        </authorList>
    </citation>
    <scope>NUCLEOTIDE SEQUENCE [LARGE SCALE GENOMIC DNA]</scope>
    <source>
        <strain evidence="10">ATCC 25592 / DSM 43247 / BCRC 13721 / JCM 3198 / KCTC 3076 / NBRC 16047 / NCTC 10667</strain>
    </source>
</reference>
<feature type="transmembrane region" description="Helical" evidence="7">
    <location>
        <begin position="341"/>
        <end position="362"/>
    </location>
</feature>
<dbReference type="GO" id="GO:0042128">
    <property type="term" value="P:nitrate assimilation"/>
    <property type="evidence" value="ECO:0007669"/>
    <property type="project" value="UniProtKB-KW"/>
</dbReference>
<evidence type="ECO:0000256" key="1">
    <source>
        <dbReference type="ARBA" id="ARBA00004651"/>
    </source>
</evidence>
<proteinExistence type="inferred from homology"/>
<dbReference type="Pfam" id="PF07690">
    <property type="entry name" value="MFS_1"/>
    <property type="match status" value="1"/>
</dbReference>
<evidence type="ECO:0000256" key="6">
    <source>
        <dbReference type="ARBA" id="ARBA00023136"/>
    </source>
</evidence>
<name>D0L2I4_GORB4</name>
<reference evidence="9 10" key="2">
    <citation type="journal article" date="2010" name="Stand. Genomic Sci.">
        <title>Complete genome sequence of Gordonia bronchialis type strain (3410).</title>
        <authorList>
            <person name="Ivanova N."/>
            <person name="Sikorski J."/>
            <person name="Jando M."/>
            <person name="Lapidus A."/>
            <person name="Nolan M."/>
            <person name="Lucas S."/>
            <person name="Del Rio T.G."/>
            <person name="Tice H."/>
            <person name="Copeland A."/>
            <person name="Cheng J.F."/>
            <person name="Chen F."/>
            <person name="Bruce D."/>
            <person name="Goodwin L."/>
            <person name="Pitluck S."/>
            <person name="Mavromatis K."/>
            <person name="Ovchinnikova G."/>
            <person name="Pati A."/>
            <person name="Chen A."/>
            <person name="Palaniappan K."/>
            <person name="Land M."/>
            <person name="Hauser L."/>
            <person name="Chang Y.J."/>
            <person name="Jeffries C.D."/>
            <person name="Chain P."/>
            <person name="Saunders E."/>
            <person name="Han C."/>
            <person name="Detter J.C."/>
            <person name="Brettin T."/>
            <person name="Rohde M."/>
            <person name="Goker M."/>
            <person name="Bristow J."/>
            <person name="Eisen J.A."/>
            <person name="Markowitz V."/>
            <person name="Hugenholtz P."/>
            <person name="Klenk H.P."/>
            <person name="Kyrpides N.C."/>
        </authorList>
    </citation>
    <scope>NUCLEOTIDE SEQUENCE [LARGE SCALE GENOMIC DNA]</scope>
    <source>
        <strain evidence="10">ATCC 25592 / DSM 43247 / BCRC 13721 / JCM 3198 / KCTC 3076 / NBRC 16047 / NCTC 10667</strain>
    </source>
</reference>
<comment type="subcellular location">
    <subcellularLocation>
        <location evidence="1">Cell membrane</location>
        <topology evidence="1">Multi-pass membrane protein</topology>
    </subcellularLocation>
</comment>
<evidence type="ECO:0000313" key="10">
    <source>
        <dbReference type="Proteomes" id="UP000001219"/>
    </source>
</evidence>
<feature type="transmembrane region" description="Helical" evidence="7">
    <location>
        <begin position="374"/>
        <end position="396"/>
    </location>
</feature>
<feature type="transmembrane region" description="Helical" evidence="7">
    <location>
        <begin position="143"/>
        <end position="162"/>
    </location>
</feature>
<feature type="transmembrane region" description="Helical" evidence="7">
    <location>
        <begin position="168"/>
        <end position="193"/>
    </location>
</feature>
<keyword evidence="6 7" id="KW-0472">Membrane</keyword>
<feature type="transmembrane region" description="Helical" evidence="7">
    <location>
        <begin position="83"/>
        <end position="102"/>
    </location>
</feature>
<dbReference type="InterPro" id="IPR044772">
    <property type="entry name" value="NO3_transporter"/>
</dbReference>
<dbReference type="KEGG" id="gbr:Gbro_3703"/>
<dbReference type="RefSeq" id="WP_012835394.1">
    <property type="nucleotide sequence ID" value="NC_013441.1"/>
</dbReference>
<evidence type="ECO:0000259" key="8">
    <source>
        <dbReference type="PROSITE" id="PS50850"/>
    </source>
</evidence>
<evidence type="ECO:0000256" key="3">
    <source>
        <dbReference type="ARBA" id="ARBA00022692"/>
    </source>
</evidence>
<dbReference type="STRING" id="526226.Gbro_3703"/>
<dbReference type="InterPro" id="IPR020846">
    <property type="entry name" value="MFS_dom"/>
</dbReference>
<evidence type="ECO:0000256" key="2">
    <source>
        <dbReference type="ARBA" id="ARBA00008432"/>
    </source>
</evidence>
<dbReference type="InterPro" id="IPR036259">
    <property type="entry name" value="MFS_trans_sf"/>
</dbReference>
<dbReference type="SUPFAM" id="SSF103473">
    <property type="entry name" value="MFS general substrate transporter"/>
    <property type="match status" value="1"/>
</dbReference>
<keyword evidence="5" id="KW-0534">Nitrate assimilation</keyword>
<feature type="transmembrane region" description="Helical" evidence="7">
    <location>
        <begin position="252"/>
        <end position="272"/>
    </location>
</feature>
<dbReference type="GO" id="GO:0015112">
    <property type="term" value="F:nitrate transmembrane transporter activity"/>
    <property type="evidence" value="ECO:0007669"/>
    <property type="project" value="InterPro"/>
</dbReference>
<feature type="transmembrane region" description="Helical" evidence="7">
    <location>
        <begin position="56"/>
        <end position="76"/>
    </location>
</feature>
<dbReference type="OrthoDB" id="9771451at2"/>
<dbReference type="PANTHER" id="PTHR23515">
    <property type="entry name" value="HIGH-AFFINITY NITRATE TRANSPORTER 2.3"/>
    <property type="match status" value="1"/>
</dbReference>
<feature type="transmembrane region" description="Helical" evidence="7">
    <location>
        <begin position="223"/>
        <end position="240"/>
    </location>
</feature>
<accession>D0L2I4</accession>
<keyword evidence="4 7" id="KW-1133">Transmembrane helix</keyword>
<feature type="transmembrane region" description="Helical" evidence="7">
    <location>
        <begin position="314"/>
        <end position="334"/>
    </location>
</feature>
<evidence type="ECO:0000256" key="5">
    <source>
        <dbReference type="ARBA" id="ARBA00023063"/>
    </source>
</evidence>
<feature type="domain" description="Major facilitator superfamily (MFS) profile" evidence="8">
    <location>
        <begin position="18"/>
        <end position="400"/>
    </location>
</feature>
<protein>
    <submittedName>
        <fullName evidence="9">Major facilitator superfamily MFS_1</fullName>
    </submittedName>
</protein>
<gene>
    <name evidence="9" type="ordered locus">Gbro_3703</name>
</gene>
<feature type="transmembrane region" description="Helical" evidence="7">
    <location>
        <begin position="284"/>
        <end position="302"/>
    </location>
</feature>
<sequence length="406" mass="42372">MTSETTSTPDLRTGQGLNLFLATLAFGISFWAWNLIGPLGVRYSDILNLSSSQKSILVAIPIVVGSLGRILTGALTDRFGGRLMFPILLLATAPFVLLLAVAGNIGSYPMMLIIGFFLGIGGTTFAVGIPFANAWYAKSRRGFATGVFGVGMGGTAASSFFTPRFVSWFGYTATHVIIAIALVVVAGVVWLFMRDSPAWHPNHDPVVPKLVAAAKLPITWQMGFLYAATFGGFVAFSTYLPTYLKDVYDFDLQAAGTRTAGFAIAAVIARPIGGVLSDRFGPRLITAISCAGAAVLAVWMVTKPGLEIPAGVDFVLMAVCMGLGSGSVFSWVAQQAPQSRVGAVTGIVGAAGGLGGFFPPLVMGATYDAATHSYTIGLVLLTVTAVLALLFTLFGIKHRAASPPAG</sequence>
<feature type="transmembrane region" description="Helical" evidence="7">
    <location>
        <begin position="108"/>
        <end position="131"/>
    </location>
</feature>
<dbReference type="EMBL" id="CP001802">
    <property type="protein sequence ID" value="ACY22887.1"/>
    <property type="molecule type" value="Genomic_DNA"/>
</dbReference>
<dbReference type="CDD" id="cd17341">
    <property type="entry name" value="MFS_NRT2_like"/>
    <property type="match status" value="1"/>
</dbReference>
<comment type="similarity">
    <text evidence="2">Belongs to the major facilitator superfamily. Nitrate/nitrite porter (TC 2.A.1.8) family.</text>
</comment>
<dbReference type="Proteomes" id="UP000001219">
    <property type="component" value="Chromosome"/>
</dbReference>
<dbReference type="AlphaFoldDB" id="D0L2I4"/>
<dbReference type="HOGENOM" id="CLU_001265_14_0_11"/>
<evidence type="ECO:0000313" key="9">
    <source>
        <dbReference type="EMBL" id="ACY22887.1"/>
    </source>
</evidence>
<dbReference type="Gene3D" id="1.20.1250.20">
    <property type="entry name" value="MFS general substrate transporter like domains"/>
    <property type="match status" value="2"/>
</dbReference>
<dbReference type="PROSITE" id="PS50850">
    <property type="entry name" value="MFS"/>
    <property type="match status" value="1"/>
</dbReference>
<organism evidence="9 10">
    <name type="scientific">Gordonia bronchialis (strain ATCC 25592 / DSM 43247 / BCRC 13721 / JCM 3198 / KCTC 3076 / NBRC 16047 / NCTC 10667)</name>
    <name type="common">Rhodococcus bronchialis</name>
    <dbReference type="NCBI Taxonomy" id="526226"/>
    <lineage>
        <taxon>Bacteria</taxon>
        <taxon>Bacillati</taxon>
        <taxon>Actinomycetota</taxon>
        <taxon>Actinomycetes</taxon>
        <taxon>Mycobacteriales</taxon>
        <taxon>Gordoniaceae</taxon>
        <taxon>Gordonia</taxon>
    </lineage>
</organism>
<keyword evidence="3 7" id="KW-0812">Transmembrane</keyword>
<dbReference type="GO" id="GO:0005886">
    <property type="term" value="C:plasma membrane"/>
    <property type="evidence" value="ECO:0007669"/>
    <property type="project" value="UniProtKB-SubCell"/>
</dbReference>
<dbReference type="InterPro" id="IPR011701">
    <property type="entry name" value="MFS"/>
</dbReference>
<feature type="transmembrane region" description="Helical" evidence="7">
    <location>
        <begin position="17"/>
        <end position="36"/>
    </location>
</feature>
<dbReference type="eggNOG" id="COG2223">
    <property type="taxonomic scope" value="Bacteria"/>
</dbReference>